<dbReference type="EMBL" id="QMKO01002905">
    <property type="protein sequence ID" value="RTG82259.1"/>
    <property type="molecule type" value="Genomic_DNA"/>
</dbReference>
<gene>
    <name evidence="9" type="ORF">DC041_0009891</name>
</gene>
<sequence>MATFLTDTDQQSARNASSVYTPAMVYPCSNTKSESLPNNTEYSSVENVPAKCVPVIPPIISDNNNTVSKKSKWICTHCSLSFTRPSHLVDHLRIHTGERPYKCILCGRQFTQASNLRRHLSSHRAWPPVSFVTAAASNGHQNSEIVPKNTEVVPNSTSCRHVSPKIWICRFCDQRFETYIQLRAHIVHHKDKQVYACVFSDCNSSFSSPNSLLNHLLEKHRVNRSDKLACQTCDQNFHDFLHLVRHLLPRRNGSNSGCPMLYIRSRKKESKLVKRNRKFISHHRSTNAQDVERSSKSSAEYSSTANYLDPTFRILPLQSFKKDNSLFGFKCPFCVKICKSLKHIHTHLSERHSSQMNLSVFKSALSNKTTNDDTNNTVSLPRNADSSFSGGESSKTALFLLQLEECMLSQGNHLEPNKNASPKIFVCRFCGKSFQKQKFFSDHELMCQQSIQERARRIRLRANKRQKFFVSQKTNTELDMNLCTDITPPNQDFVLCNSEDSVSALRRSTRNRTFHTFWKPKPTRRKRNFESVC</sequence>
<dbReference type="FunFam" id="3.30.160.60:FF:000358">
    <property type="entry name" value="zinc finger protein 24"/>
    <property type="match status" value="1"/>
</dbReference>
<keyword evidence="5" id="KW-0862">Zinc</keyword>
<dbReference type="InterPro" id="IPR050331">
    <property type="entry name" value="Zinc_finger"/>
</dbReference>
<evidence type="ECO:0000313" key="9">
    <source>
        <dbReference type="EMBL" id="RTG82259.1"/>
    </source>
</evidence>
<keyword evidence="4 7" id="KW-0863">Zinc-finger</keyword>
<keyword evidence="6" id="KW-0539">Nucleus</keyword>
<dbReference type="PANTHER" id="PTHR16515:SF49">
    <property type="entry name" value="GASTRULA ZINC FINGER PROTEIN XLCGF49.1-LIKE-RELATED"/>
    <property type="match status" value="1"/>
</dbReference>
<evidence type="ECO:0000256" key="4">
    <source>
        <dbReference type="ARBA" id="ARBA00022771"/>
    </source>
</evidence>
<feature type="domain" description="C2H2-type" evidence="8">
    <location>
        <begin position="101"/>
        <end position="128"/>
    </location>
</feature>
<keyword evidence="10" id="KW-1185">Reference proteome</keyword>
<dbReference type="FunFam" id="3.30.160.60:FF:000065">
    <property type="entry name" value="B-cell CLL/lymphoma 6, member B"/>
    <property type="match status" value="1"/>
</dbReference>
<dbReference type="Pfam" id="PF00096">
    <property type="entry name" value="zf-C2H2"/>
    <property type="match status" value="2"/>
</dbReference>
<evidence type="ECO:0000313" key="10">
    <source>
        <dbReference type="Proteomes" id="UP000290809"/>
    </source>
</evidence>
<feature type="domain" description="C2H2-type" evidence="8">
    <location>
        <begin position="195"/>
        <end position="225"/>
    </location>
</feature>
<dbReference type="GO" id="GO:0010468">
    <property type="term" value="P:regulation of gene expression"/>
    <property type="evidence" value="ECO:0007669"/>
    <property type="project" value="TreeGrafter"/>
</dbReference>
<dbReference type="SMART" id="SM00355">
    <property type="entry name" value="ZnF_C2H2"/>
    <property type="match status" value="7"/>
</dbReference>
<accession>A0A430Q3J1</accession>
<comment type="subcellular location">
    <subcellularLocation>
        <location evidence="1">Nucleus</location>
    </subcellularLocation>
</comment>
<dbReference type="STRING" id="6184.A0A430Q3J1"/>
<dbReference type="PANTHER" id="PTHR16515">
    <property type="entry name" value="PR DOMAIN ZINC FINGER PROTEIN"/>
    <property type="match status" value="1"/>
</dbReference>
<keyword evidence="2" id="KW-0479">Metal-binding</keyword>
<dbReference type="Gene3D" id="3.30.160.60">
    <property type="entry name" value="Classic Zinc Finger"/>
    <property type="match status" value="3"/>
</dbReference>
<evidence type="ECO:0000256" key="7">
    <source>
        <dbReference type="PROSITE-ProRule" id="PRU00042"/>
    </source>
</evidence>
<evidence type="ECO:0000256" key="1">
    <source>
        <dbReference type="ARBA" id="ARBA00004123"/>
    </source>
</evidence>
<evidence type="ECO:0000256" key="5">
    <source>
        <dbReference type="ARBA" id="ARBA00022833"/>
    </source>
</evidence>
<dbReference type="GO" id="GO:0008270">
    <property type="term" value="F:zinc ion binding"/>
    <property type="evidence" value="ECO:0007669"/>
    <property type="project" value="UniProtKB-KW"/>
</dbReference>
<dbReference type="InterPro" id="IPR013087">
    <property type="entry name" value="Znf_C2H2_type"/>
</dbReference>
<evidence type="ECO:0000256" key="3">
    <source>
        <dbReference type="ARBA" id="ARBA00022737"/>
    </source>
</evidence>
<keyword evidence="3" id="KW-0677">Repeat</keyword>
<evidence type="ECO:0000256" key="6">
    <source>
        <dbReference type="ARBA" id="ARBA00023242"/>
    </source>
</evidence>
<comment type="caution">
    <text evidence="9">The sequence shown here is derived from an EMBL/GenBank/DDBJ whole genome shotgun (WGS) entry which is preliminary data.</text>
</comment>
<dbReference type="Proteomes" id="UP000290809">
    <property type="component" value="Unassembled WGS sequence"/>
</dbReference>
<evidence type="ECO:0000256" key="2">
    <source>
        <dbReference type="ARBA" id="ARBA00022723"/>
    </source>
</evidence>
<dbReference type="PROSITE" id="PS50157">
    <property type="entry name" value="ZINC_FINGER_C2H2_2"/>
    <property type="match status" value="3"/>
</dbReference>
<organism evidence="9 10">
    <name type="scientific">Schistosoma bovis</name>
    <name type="common">Blood fluke</name>
    <dbReference type="NCBI Taxonomy" id="6184"/>
    <lineage>
        <taxon>Eukaryota</taxon>
        <taxon>Metazoa</taxon>
        <taxon>Spiralia</taxon>
        <taxon>Lophotrochozoa</taxon>
        <taxon>Platyhelminthes</taxon>
        <taxon>Trematoda</taxon>
        <taxon>Digenea</taxon>
        <taxon>Strigeidida</taxon>
        <taxon>Schistosomatoidea</taxon>
        <taxon>Schistosomatidae</taxon>
        <taxon>Schistosoma</taxon>
    </lineage>
</organism>
<evidence type="ECO:0000259" key="8">
    <source>
        <dbReference type="PROSITE" id="PS50157"/>
    </source>
</evidence>
<dbReference type="InterPro" id="IPR036236">
    <property type="entry name" value="Znf_C2H2_sf"/>
</dbReference>
<reference evidence="9 10" key="1">
    <citation type="journal article" date="2019" name="PLoS Pathog.">
        <title>Genome sequence of the bovine parasite Schistosoma bovis Tanzania.</title>
        <authorList>
            <person name="Oey H."/>
            <person name="Zakrzewski M."/>
            <person name="Gobert G."/>
            <person name="Gravermann K."/>
            <person name="Stoye J."/>
            <person name="Jones M."/>
            <person name="Mcmanus D."/>
            <person name="Krause L."/>
        </authorList>
    </citation>
    <scope>NUCLEOTIDE SEQUENCE [LARGE SCALE GENOMIC DNA]</scope>
    <source>
        <strain evidence="9 10">TAN1997</strain>
    </source>
</reference>
<dbReference type="AlphaFoldDB" id="A0A430Q3J1"/>
<dbReference type="GO" id="GO:0005634">
    <property type="term" value="C:nucleus"/>
    <property type="evidence" value="ECO:0007669"/>
    <property type="project" value="UniProtKB-SubCell"/>
</dbReference>
<dbReference type="SUPFAM" id="SSF57667">
    <property type="entry name" value="beta-beta-alpha zinc fingers"/>
    <property type="match status" value="2"/>
</dbReference>
<proteinExistence type="predicted"/>
<protein>
    <recommendedName>
        <fullName evidence="8">C2H2-type domain-containing protein</fullName>
    </recommendedName>
</protein>
<dbReference type="PROSITE" id="PS00028">
    <property type="entry name" value="ZINC_FINGER_C2H2_1"/>
    <property type="match status" value="5"/>
</dbReference>
<name>A0A430Q3J1_SCHBO</name>
<feature type="domain" description="C2H2-type" evidence="8">
    <location>
        <begin position="73"/>
        <end position="100"/>
    </location>
</feature>